<gene>
    <name evidence="3" type="ORF">AWB66_06129</name>
</gene>
<organism evidence="3 4">
    <name type="scientific">Caballeronia telluris</name>
    <dbReference type="NCBI Taxonomy" id="326475"/>
    <lineage>
        <taxon>Bacteria</taxon>
        <taxon>Pseudomonadati</taxon>
        <taxon>Pseudomonadota</taxon>
        <taxon>Betaproteobacteria</taxon>
        <taxon>Burkholderiales</taxon>
        <taxon>Burkholderiaceae</taxon>
        <taxon>Caballeronia</taxon>
    </lineage>
</organism>
<dbReference type="Gene3D" id="3.40.30.10">
    <property type="entry name" value="Glutaredoxin"/>
    <property type="match status" value="1"/>
</dbReference>
<evidence type="ECO:0000313" key="4">
    <source>
        <dbReference type="Proteomes" id="UP000054717"/>
    </source>
</evidence>
<feature type="domain" description="Thioredoxin" evidence="2">
    <location>
        <begin position="1"/>
        <end position="111"/>
    </location>
</feature>
<dbReference type="PROSITE" id="PS51352">
    <property type="entry name" value="THIOREDOXIN_2"/>
    <property type="match status" value="1"/>
</dbReference>
<comment type="caution">
    <text evidence="3">The sequence shown here is derived from an EMBL/GenBank/DDBJ whole genome shotgun (WGS) entry which is preliminary data.</text>
</comment>
<protein>
    <submittedName>
        <fullName evidence="3">Thioredoxin</fullName>
    </submittedName>
</protein>
<keyword evidence="4" id="KW-1185">Reference proteome</keyword>
<dbReference type="EMBL" id="FCNZ02000057">
    <property type="protein sequence ID" value="SAL79839.1"/>
    <property type="molecule type" value="Genomic_DNA"/>
</dbReference>
<feature type="region of interest" description="Disordered" evidence="1">
    <location>
        <begin position="1"/>
        <end position="20"/>
    </location>
</feature>
<sequence>MAMTTHYATSEPPRADIDDLAGPTVVEFGTGWCGFCRAAQPLIAQAFHDHPDVRHLKIEDGSGRPLGRSFRVKLWPTLVFMLDGKEVARLVRPGDASEIRDALSLIDEPLSH</sequence>
<dbReference type="CDD" id="cd02947">
    <property type="entry name" value="TRX_family"/>
    <property type="match status" value="1"/>
</dbReference>
<evidence type="ECO:0000259" key="2">
    <source>
        <dbReference type="PROSITE" id="PS51352"/>
    </source>
</evidence>
<evidence type="ECO:0000256" key="1">
    <source>
        <dbReference type="SAM" id="MobiDB-lite"/>
    </source>
</evidence>
<dbReference type="InterPro" id="IPR013766">
    <property type="entry name" value="Thioredoxin_domain"/>
</dbReference>
<evidence type="ECO:0000313" key="3">
    <source>
        <dbReference type="EMBL" id="SAL79839.1"/>
    </source>
</evidence>
<proteinExistence type="predicted"/>
<dbReference type="STRING" id="326475.AWB66_06129"/>
<dbReference type="SUPFAM" id="SSF52833">
    <property type="entry name" value="Thioredoxin-like"/>
    <property type="match status" value="1"/>
</dbReference>
<reference evidence="3" key="1">
    <citation type="submission" date="2016-01" db="EMBL/GenBank/DDBJ databases">
        <authorList>
            <person name="Peeters Charlotte."/>
        </authorList>
    </citation>
    <scope>NUCLEOTIDE SEQUENCE</scope>
    <source>
        <strain evidence="3">LMG 22936</strain>
    </source>
</reference>
<accession>A0A158KGD7</accession>
<name>A0A158KGD7_9BURK</name>
<dbReference type="Pfam" id="PF00085">
    <property type="entry name" value="Thioredoxin"/>
    <property type="match status" value="1"/>
</dbReference>
<dbReference type="InterPro" id="IPR036249">
    <property type="entry name" value="Thioredoxin-like_sf"/>
</dbReference>
<dbReference type="AlphaFoldDB" id="A0A158KGD7"/>
<dbReference type="Proteomes" id="UP000054717">
    <property type="component" value="Unassembled WGS sequence"/>
</dbReference>